<reference evidence="2" key="1">
    <citation type="submission" date="2021-06" db="EMBL/GenBank/DDBJ databases">
        <authorList>
            <person name="Hodson N. C."/>
            <person name="Mongue J. A."/>
            <person name="Jaron S. K."/>
        </authorList>
    </citation>
    <scope>NUCLEOTIDE SEQUENCE</scope>
</reference>
<comment type="caution">
    <text evidence="2">The sequence shown here is derived from an EMBL/GenBank/DDBJ whole genome shotgun (WGS) entry which is preliminary data.</text>
</comment>
<dbReference type="AlphaFoldDB" id="A0A8J2PIA1"/>
<evidence type="ECO:0000256" key="1">
    <source>
        <dbReference type="SAM" id="MobiDB-lite"/>
    </source>
</evidence>
<accession>A0A8J2PIA1</accession>
<keyword evidence="3" id="KW-1185">Reference proteome</keyword>
<feature type="compositionally biased region" description="Basic and acidic residues" evidence="1">
    <location>
        <begin position="69"/>
        <end position="82"/>
    </location>
</feature>
<sequence length="121" mass="14039">MKQESKDDSSDDEFTKRKSEEDVLVVVDDVQPKILIRHRRKIKSFTIDELLKPDRCNQDRRSSFPRPKFFPESEGRGGKSEESGQVLNIAGHEKEESFKESPGKRRHFPICHIPCCSSNQH</sequence>
<name>A0A8J2PIA1_9HEXA</name>
<feature type="region of interest" description="Disordered" evidence="1">
    <location>
        <begin position="56"/>
        <end position="84"/>
    </location>
</feature>
<protein>
    <submittedName>
        <fullName evidence="2">Uncharacterized protein</fullName>
    </submittedName>
</protein>
<organism evidence="2 3">
    <name type="scientific">Allacma fusca</name>
    <dbReference type="NCBI Taxonomy" id="39272"/>
    <lineage>
        <taxon>Eukaryota</taxon>
        <taxon>Metazoa</taxon>
        <taxon>Ecdysozoa</taxon>
        <taxon>Arthropoda</taxon>
        <taxon>Hexapoda</taxon>
        <taxon>Collembola</taxon>
        <taxon>Symphypleona</taxon>
        <taxon>Sminthuridae</taxon>
        <taxon>Allacma</taxon>
    </lineage>
</organism>
<evidence type="ECO:0000313" key="3">
    <source>
        <dbReference type="Proteomes" id="UP000708208"/>
    </source>
</evidence>
<proteinExistence type="predicted"/>
<evidence type="ECO:0000313" key="2">
    <source>
        <dbReference type="EMBL" id="CAG7816460.1"/>
    </source>
</evidence>
<dbReference type="Proteomes" id="UP000708208">
    <property type="component" value="Unassembled WGS sequence"/>
</dbReference>
<gene>
    <name evidence="2" type="ORF">AFUS01_LOCUS27079</name>
</gene>
<dbReference type="EMBL" id="CAJVCH010370847">
    <property type="protein sequence ID" value="CAG7816460.1"/>
    <property type="molecule type" value="Genomic_DNA"/>
</dbReference>